<evidence type="ECO:0000313" key="1">
    <source>
        <dbReference type="EMBL" id="KAJ7554633.1"/>
    </source>
</evidence>
<dbReference type="Proteomes" id="UP001162992">
    <property type="component" value="Chromosome 5"/>
</dbReference>
<reference evidence="2" key="1">
    <citation type="journal article" date="2024" name="Proc. Natl. Acad. Sci. U.S.A.">
        <title>Extraordinary preservation of gene collinearity over three hundred million years revealed in homosporous lycophytes.</title>
        <authorList>
            <person name="Li C."/>
            <person name="Wickell D."/>
            <person name="Kuo L.Y."/>
            <person name="Chen X."/>
            <person name="Nie B."/>
            <person name="Liao X."/>
            <person name="Peng D."/>
            <person name="Ji J."/>
            <person name="Jenkins J."/>
            <person name="Williams M."/>
            <person name="Shu S."/>
            <person name="Plott C."/>
            <person name="Barry K."/>
            <person name="Rajasekar S."/>
            <person name="Grimwood J."/>
            <person name="Han X."/>
            <person name="Sun S."/>
            <person name="Hou Z."/>
            <person name="He W."/>
            <person name="Dai G."/>
            <person name="Sun C."/>
            <person name="Schmutz J."/>
            <person name="Leebens-Mack J.H."/>
            <person name="Li F.W."/>
            <person name="Wang L."/>
        </authorList>
    </citation>
    <scope>NUCLEOTIDE SEQUENCE [LARGE SCALE GENOMIC DNA]</scope>
    <source>
        <strain evidence="2">cv. PW_Plant_1</strain>
    </source>
</reference>
<keyword evidence="2" id="KW-1185">Reference proteome</keyword>
<proteinExistence type="predicted"/>
<accession>A0ACC2DKE7</accession>
<sequence length="672" mass="75597">MACALFLISARKGLQHQRRDCVLTCPVFSTLTQPRGSSSFSRLSFTKETGSCLTKHIFRGFFSQLRKNYLETNCVSNRTHPKIEAFRSRSSKCLRKSWPIGALDRGNHLMFEIRHALEITGRSVASIRADAAVRGYVRWKNWSGISCFRGHGLPPVGRIVSAMSLACARFHVVPRILAVIVSKAAWDHRFTVEAEPLHMIGPLSSNVEYQPIFLIFLLSSLLEAFALLIRAVYLATLFAPAIITAPFADSFEGAYRHIWLKLVHHSLEHAGAAFIKWGQWAATRPDLFSSDLCQELSKLHTKAPAHRFSETRQIVEGAFGRNINDIFENFEEEPVASGSIAQVHRAVLKLQYPGQKLKQTMVAVKVRHPGVSIVIRRDFVLMNGIAKLSSLLPGLRWLRLDESVQQFAVFMMTQVDLAREAAHLSRFIYNFRSCKDVSFPKPLYPLVHPAVLVETYEQGESVAHFVDRPGKTHINSALAKIGTHTLLKMMLVDNFVHADLHPGNILVRLKSGRQSSMKGLFSSRPHVVLLDVGMTAELSQKDRATLLDFFKAVAVTDGRKAAESTLQFSHAQSCPDPKAFIKDVEESFQYWKKTGDEVHTGECIQELLEQVRRHKVNIDGDVCTVIVTTLVLEGWQRKLDPDYNVMETLHSLLFKAEWASSLSYTIDNLMAP</sequence>
<name>A0ACC2DKE7_DIPCM</name>
<protein>
    <submittedName>
        <fullName evidence="1">Uncharacterized protein</fullName>
    </submittedName>
</protein>
<organism evidence="1 2">
    <name type="scientific">Diphasiastrum complanatum</name>
    <name type="common">Issler's clubmoss</name>
    <name type="synonym">Lycopodium complanatum</name>
    <dbReference type="NCBI Taxonomy" id="34168"/>
    <lineage>
        <taxon>Eukaryota</taxon>
        <taxon>Viridiplantae</taxon>
        <taxon>Streptophyta</taxon>
        <taxon>Embryophyta</taxon>
        <taxon>Tracheophyta</taxon>
        <taxon>Lycopodiopsida</taxon>
        <taxon>Lycopodiales</taxon>
        <taxon>Lycopodiaceae</taxon>
        <taxon>Lycopodioideae</taxon>
        <taxon>Diphasiastrum</taxon>
    </lineage>
</organism>
<gene>
    <name evidence="1" type="ORF">O6H91_05G001400</name>
</gene>
<comment type="caution">
    <text evidence="1">The sequence shown here is derived from an EMBL/GenBank/DDBJ whole genome shotgun (WGS) entry which is preliminary data.</text>
</comment>
<evidence type="ECO:0000313" key="2">
    <source>
        <dbReference type="Proteomes" id="UP001162992"/>
    </source>
</evidence>
<dbReference type="EMBL" id="CM055096">
    <property type="protein sequence ID" value="KAJ7554633.1"/>
    <property type="molecule type" value="Genomic_DNA"/>
</dbReference>